<feature type="compositionally biased region" description="Pro residues" evidence="1">
    <location>
        <begin position="112"/>
        <end position="124"/>
    </location>
</feature>
<dbReference type="RefSeq" id="WP_310911660.1">
    <property type="nucleotide sequence ID" value="NZ_JAVLVT010000003.1"/>
</dbReference>
<feature type="transmembrane region" description="Helical" evidence="2">
    <location>
        <begin position="490"/>
        <end position="509"/>
    </location>
</feature>
<evidence type="ECO:0000256" key="1">
    <source>
        <dbReference type="SAM" id="MobiDB-lite"/>
    </source>
</evidence>
<feature type="transmembrane region" description="Helical" evidence="2">
    <location>
        <begin position="457"/>
        <end position="478"/>
    </location>
</feature>
<keyword evidence="2" id="KW-0472">Membrane</keyword>
<keyword evidence="4" id="KW-1185">Reference proteome</keyword>
<feature type="transmembrane region" description="Helical" evidence="2">
    <location>
        <begin position="229"/>
        <end position="248"/>
    </location>
</feature>
<name>A0ABU2H5K0_9ACTN</name>
<feature type="transmembrane region" description="Helical" evidence="2">
    <location>
        <begin position="133"/>
        <end position="153"/>
    </location>
</feature>
<dbReference type="Proteomes" id="UP001250214">
    <property type="component" value="Unassembled WGS sequence"/>
</dbReference>
<dbReference type="Pfam" id="PF13687">
    <property type="entry name" value="DUF4153"/>
    <property type="match status" value="1"/>
</dbReference>
<accession>A0ABU2H5K0</accession>
<proteinExistence type="predicted"/>
<sequence length="609" mass="64384">MTGESHENEPAKDEPTEPAPHTAAINPDPGAPVSAEAEQDPAPEASGDNHGDGMATGESDPASTAAPDVSEEATAWAGAQTPPGWHDSAGSPQPHGTTPPPGHEPRSDSPAYGPPWPMPAPRPRPPLPETPRWLLPAALVAGLLAAVLVPAARPGVGVTLAAVTVMLVVARGAAHRACVWSMLFGLVTVGLVAVPTLRDAQWLAVPSLLLAGGLASLAVSGAGRHWFGLLWGSFSVLRALGSVPRFLAAPLQTPEARRTWVPLVGGLAAAVVLVAVFGLLFAWADAVFAELLRGFLTPDRPGSAALNVVVFLAAVLVAGAGVLVGAWPVADSRLRPRTTGPSRALWLIPLASVNVLFAMFVAVQAPRLFGGHATVQDVTGLIYADYAREGFFQLVVVAVLVLALVALARWLVPRERVTDHRMLTVLLGVLCVLTIIVLASALHRIDLYVDMFGFTRTRAMVFGAILWILAVFLLTLTAGVRDLWGHGVTWFPRAVALATGVGMLVFVAWNPDARIAESLETREVATVDAWYVSGLSADALPVVAGLPEPARSCALGSMNDRLERDEPATAWNHARSQARELLDGLYWTDPAGLDCPTHWQDGDMDRREY</sequence>
<feature type="transmembrane region" description="Helical" evidence="2">
    <location>
        <begin position="260"/>
        <end position="284"/>
    </location>
</feature>
<dbReference type="EMBL" id="JAVLVT010000003">
    <property type="protein sequence ID" value="MDS1270120.1"/>
    <property type="molecule type" value="Genomic_DNA"/>
</dbReference>
<feature type="transmembrane region" description="Helical" evidence="2">
    <location>
        <begin position="304"/>
        <end position="324"/>
    </location>
</feature>
<keyword evidence="2" id="KW-1133">Transmembrane helix</keyword>
<feature type="transmembrane region" description="Helical" evidence="2">
    <location>
        <begin position="424"/>
        <end position="445"/>
    </location>
</feature>
<protein>
    <submittedName>
        <fullName evidence="3">DUF4153 domain-containing protein</fullName>
    </submittedName>
</protein>
<organism evidence="3 4">
    <name type="scientific">Lipingzhangella rawalii</name>
    <dbReference type="NCBI Taxonomy" id="2055835"/>
    <lineage>
        <taxon>Bacteria</taxon>
        <taxon>Bacillati</taxon>
        <taxon>Actinomycetota</taxon>
        <taxon>Actinomycetes</taxon>
        <taxon>Streptosporangiales</taxon>
        <taxon>Nocardiopsidaceae</taxon>
        <taxon>Lipingzhangella</taxon>
    </lineage>
</organism>
<feature type="transmembrane region" description="Helical" evidence="2">
    <location>
        <begin position="344"/>
        <end position="363"/>
    </location>
</feature>
<reference evidence="4" key="1">
    <citation type="submission" date="2023-07" db="EMBL/GenBank/DDBJ databases">
        <title>Novel species in the genus Lipingzhangella isolated from Sambhar Salt Lake.</title>
        <authorList>
            <person name="Jiya N."/>
            <person name="Kajale S."/>
            <person name="Sharma A."/>
        </authorList>
    </citation>
    <scope>NUCLEOTIDE SEQUENCE [LARGE SCALE GENOMIC DNA]</scope>
    <source>
        <strain evidence="4">LS1_29</strain>
    </source>
</reference>
<evidence type="ECO:0000313" key="3">
    <source>
        <dbReference type="EMBL" id="MDS1270120.1"/>
    </source>
</evidence>
<feature type="transmembrane region" description="Helical" evidence="2">
    <location>
        <begin position="202"/>
        <end position="223"/>
    </location>
</feature>
<feature type="transmembrane region" description="Helical" evidence="2">
    <location>
        <begin position="173"/>
        <end position="195"/>
    </location>
</feature>
<feature type="transmembrane region" description="Helical" evidence="2">
    <location>
        <begin position="391"/>
        <end position="412"/>
    </location>
</feature>
<gene>
    <name evidence="3" type="ORF">RIF23_07415</name>
</gene>
<feature type="region of interest" description="Disordered" evidence="1">
    <location>
        <begin position="1"/>
        <end position="124"/>
    </location>
</feature>
<comment type="caution">
    <text evidence="3">The sequence shown here is derived from an EMBL/GenBank/DDBJ whole genome shotgun (WGS) entry which is preliminary data.</text>
</comment>
<feature type="compositionally biased region" description="Basic and acidic residues" evidence="1">
    <location>
        <begin position="1"/>
        <end position="15"/>
    </location>
</feature>
<evidence type="ECO:0000256" key="2">
    <source>
        <dbReference type="SAM" id="Phobius"/>
    </source>
</evidence>
<dbReference type="InterPro" id="IPR025291">
    <property type="entry name" value="DUF4153"/>
</dbReference>
<keyword evidence="2" id="KW-0812">Transmembrane</keyword>
<evidence type="ECO:0000313" key="4">
    <source>
        <dbReference type="Proteomes" id="UP001250214"/>
    </source>
</evidence>